<dbReference type="PANTHER" id="PTHR46599">
    <property type="entry name" value="PIGGYBAC TRANSPOSABLE ELEMENT-DERIVED PROTEIN 4"/>
    <property type="match status" value="1"/>
</dbReference>
<reference evidence="2" key="1">
    <citation type="journal article" date="2023" name="Insect Mol. Biol.">
        <title>Genome sequencing provides insights into the evolution of gene families encoding plant cell wall-degrading enzymes in longhorned beetles.</title>
        <authorList>
            <person name="Shin N.R."/>
            <person name="Okamura Y."/>
            <person name="Kirsch R."/>
            <person name="Pauchet Y."/>
        </authorList>
    </citation>
    <scope>NUCLEOTIDE SEQUENCE</scope>
    <source>
        <strain evidence="2">RBIC_L_NR</strain>
    </source>
</reference>
<gene>
    <name evidence="2" type="ORF">NQ314_012704</name>
</gene>
<name>A0AAV8XCB6_9CUCU</name>
<accession>A0AAV8XCB6</accession>
<feature type="domain" description="PiggyBac transposable element-derived protein" evidence="1">
    <location>
        <begin position="4"/>
        <end position="123"/>
    </location>
</feature>
<protein>
    <recommendedName>
        <fullName evidence="1">PiggyBac transposable element-derived protein domain-containing protein</fullName>
    </recommendedName>
</protein>
<comment type="caution">
    <text evidence="2">The sequence shown here is derived from an EMBL/GenBank/DDBJ whole genome shotgun (WGS) entry which is preliminary data.</text>
</comment>
<evidence type="ECO:0000313" key="2">
    <source>
        <dbReference type="EMBL" id="KAJ8935655.1"/>
    </source>
</evidence>
<keyword evidence="3" id="KW-1185">Reference proteome</keyword>
<dbReference type="PANTHER" id="PTHR46599:SF3">
    <property type="entry name" value="PIGGYBAC TRANSPOSABLE ELEMENT-DERIVED PROTEIN 4"/>
    <property type="match status" value="1"/>
</dbReference>
<dbReference type="InterPro" id="IPR029526">
    <property type="entry name" value="PGBD"/>
</dbReference>
<dbReference type="Proteomes" id="UP001162156">
    <property type="component" value="Unassembled WGS sequence"/>
</dbReference>
<organism evidence="2 3">
    <name type="scientific">Rhamnusium bicolor</name>
    <dbReference type="NCBI Taxonomy" id="1586634"/>
    <lineage>
        <taxon>Eukaryota</taxon>
        <taxon>Metazoa</taxon>
        <taxon>Ecdysozoa</taxon>
        <taxon>Arthropoda</taxon>
        <taxon>Hexapoda</taxon>
        <taxon>Insecta</taxon>
        <taxon>Pterygota</taxon>
        <taxon>Neoptera</taxon>
        <taxon>Endopterygota</taxon>
        <taxon>Coleoptera</taxon>
        <taxon>Polyphaga</taxon>
        <taxon>Cucujiformia</taxon>
        <taxon>Chrysomeloidea</taxon>
        <taxon>Cerambycidae</taxon>
        <taxon>Lepturinae</taxon>
        <taxon>Rhagiini</taxon>
        <taxon>Rhamnusium</taxon>
    </lineage>
</organism>
<evidence type="ECO:0000259" key="1">
    <source>
        <dbReference type="Pfam" id="PF13843"/>
    </source>
</evidence>
<evidence type="ECO:0000313" key="3">
    <source>
        <dbReference type="Proteomes" id="UP001162156"/>
    </source>
</evidence>
<sequence length="244" mass="28276">MKSNACGTVKSNRKNIPKITEKLSGGEFTYRCREKLLAIRYKDKREVNMLLSSHQPDVNSVGRNRKTGHQILKPSCIVDYNSYMGAVDQSDMLLSSIECVRKSKKWYKKVYFHLLDMAILNSYQCFKTTTTSYVSIEHFHLQLVKEIIGKYHTPLSRTGGGRPIAEDNNELRLTERHFASYVPATENIMRPTKRCVVCAKHNKRAESCFMCSTCNVALCIIPCFDDFFQNNMLYFDNIRFFLNY</sequence>
<dbReference type="EMBL" id="JANEYF010003537">
    <property type="protein sequence ID" value="KAJ8935655.1"/>
    <property type="molecule type" value="Genomic_DNA"/>
</dbReference>
<dbReference type="Pfam" id="PF13843">
    <property type="entry name" value="DDE_Tnp_1_7"/>
    <property type="match status" value="1"/>
</dbReference>
<dbReference type="AlphaFoldDB" id="A0AAV8XCB6"/>
<proteinExistence type="predicted"/>